<comment type="caution">
    <text evidence="1">The sequence shown here is derived from an EMBL/GenBank/DDBJ whole genome shotgun (WGS) entry which is preliminary data.</text>
</comment>
<protein>
    <submittedName>
        <fullName evidence="1">Uncharacterized protein</fullName>
    </submittedName>
</protein>
<reference evidence="1 2" key="1">
    <citation type="journal article" date="2013" name="ISME J.">
        <title>Multifactorial diversity sustains microbial community stability.</title>
        <authorList>
            <person name="Erkus O."/>
            <person name="de Jager V.C."/>
            <person name="Spus M."/>
            <person name="van Alen-Boerrigter I.J."/>
            <person name="van Rijswijck I.M."/>
            <person name="Hazelwood L."/>
            <person name="Janssen P.W."/>
            <person name="van Hijum S.A."/>
            <person name="Kleerebezem M."/>
            <person name="Smid E.J."/>
        </authorList>
    </citation>
    <scope>NUCLEOTIDE SEQUENCE [LARGE SCALE GENOMIC DNA]</scope>
    <source>
        <strain evidence="1 2">TIFN6</strain>
    </source>
</reference>
<organism evidence="1 2">
    <name type="scientific">Lactococcus cremoris subsp. cremoris TIFN6</name>
    <dbReference type="NCBI Taxonomy" id="1234876"/>
    <lineage>
        <taxon>Bacteria</taxon>
        <taxon>Bacillati</taxon>
        <taxon>Bacillota</taxon>
        <taxon>Bacilli</taxon>
        <taxon>Lactobacillales</taxon>
        <taxon>Streptococcaceae</taxon>
        <taxon>Lactococcus</taxon>
        <taxon>Lactococcus cremoris subsp. cremoris</taxon>
    </lineage>
</organism>
<sequence length="32" mass="3703">MKIQINGSVKLFIVFLLKNVLKTLKTLQSQQK</sequence>
<name>T0SGK6_LACLC</name>
<dbReference type="AlphaFoldDB" id="T0SGK6"/>
<gene>
    <name evidence="1" type="ORF">LLT6_00225</name>
</gene>
<dbReference type="EMBL" id="ATBB01000121">
    <property type="protein sequence ID" value="EQC57486.1"/>
    <property type="molecule type" value="Genomic_DNA"/>
</dbReference>
<dbReference type="Proteomes" id="UP000015854">
    <property type="component" value="Unassembled WGS sequence"/>
</dbReference>
<accession>T0SGK6</accession>
<evidence type="ECO:0000313" key="2">
    <source>
        <dbReference type="Proteomes" id="UP000015854"/>
    </source>
</evidence>
<proteinExistence type="predicted"/>
<evidence type="ECO:0000313" key="1">
    <source>
        <dbReference type="EMBL" id="EQC57486.1"/>
    </source>
</evidence>